<dbReference type="RefSeq" id="WP_306976238.1">
    <property type="nucleotide sequence ID" value="NZ_JAUSTQ010000005.1"/>
</dbReference>
<evidence type="ECO:0000256" key="1">
    <source>
        <dbReference type="ARBA" id="ARBA00022737"/>
    </source>
</evidence>
<name>A0ABT9VFE0_9BACI</name>
<dbReference type="EMBL" id="JAUSTQ010000005">
    <property type="protein sequence ID" value="MDQ0159619.1"/>
    <property type="molecule type" value="Genomic_DNA"/>
</dbReference>
<keyword evidence="2 3" id="KW-0802">TPR repeat</keyword>
<feature type="repeat" description="TPR" evidence="3">
    <location>
        <begin position="21"/>
        <end position="54"/>
    </location>
</feature>
<proteinExistence type="predicted"/>
<evidence type="ECO:0000256" key="3">
    <source>
        <dbReference type="PROSITE-ProRule" id="PRU00339"/>
    </source>
</evidence>
<dbReference type="Pfam" id="PF13181">
    <property type="entry name" value="TPR_8"/>
    <property type="match status" value="1"/>
</dbReference>
<dbReference type="Gene3D" id="1.25.40.10">
    <property type="entry name" value="Tetratricopeptide repeat domain"/>
    <property type="match status" value="2"/>
</dbReference>
<keyword evidence="1" id="KW-0677">Repeat</keyword>
<dbReference type="InterPro" id="IPR019734">
    <property type="entry name" value="TPR_rpt"/>
</dbReference>
<organism evidence="4 5">
    <name type="scientific">Alkalibacillus salilacus</name>
    <dbReference type="NCBI Taxonomy" id="284582"/>
    <lineage>
        <taxon>Bacteria</taxon>
        <taxon>Bacillati</taxon>
        <taxon>Bacillota</taxon>
        <taxon>Bacilli</taxon>
        <taxon>Bacillales</taxon>
        <taxon>Bacillaceae</taxon>
        <taxon>Alkalibacillus</taxon>
    </lineage>
</organism>
<dbReference type="Proteomes" id="UP001224359">
    <property type="component" value="Unassembled WGS sequence"/>
</dbReference>
<dbReference type="SUPFAM" id="SSF48452">
    <property type="entry name" value="TPR-like"/>
    <property type="match status" value="2"/>
</dbReference>
<dbReference type="InterPro" id="IPR051685">
    <property type="entry name" value="Ycf3/AcsC/BcsC/TPR_MFPF"/>
</dbReference>
<evidence type="ECO:0000313" key="4">
    <source>
        <dbReference type="EMBL" id="MDQ0159619.1"/>
    </source>
</evidence>
<evidence type="ECO:0000256" key="2">
    <source>
        <dbReference type="ARBA" id="ARBA00022803"/>
    </source>
</evidence>
<comment type="caution">
    <text evidence="4">The sequence shown here is derived from an EMBL/GenBank/DDBJ whole genome shotgun (WGS) entry which is preliminary data.</text>
</comment>
<dbReference type="SMART" id="SM00028">
    <property type="entry name" value="TPR"/>
    <property type="match status" value="4"/>
</dbReference>
<dbReference type="PROSITE" id="PS50005">
    <property type="entry name" value="TPR"/>
    <property type="match status" value="1"/>
</dbReference>
<dbReference type="Pfam" id="PF13432">
    <property type="entry name" value="TPR_16"/>
    <property type="match status" value="1"/>
</dbReference>
<reference evidence="4 5" key="1">
    <citation type="submission" date="2023-07" db="EMBL/GenBank/DDBJ databases">
        <title>Genomic Encyclopedia of Type Strains, Phase IV (KMG-IV): sequencing the most valuable type-strain genomes for metagenomic binning, comparative biology and taxonomic classification.</title>
        <authorList>
            <person name="Goeker M."/>
        </authorList>
    </citation>
    <scope>NUCLEOTIDE SEQUENCE [LARGE SCALE GENOMIC DNA]</scope>
    <source>
        <strain evidence="4 5">DSM 16460</strain>
    </source>
</reference>
<evidence type="ECO:0000313" key="5">
    <source>
        <dbReference type="Proteomes" id="UP001224359"/>
    </source>
</evidence>
<keyword evidence="5" id="KW-1185">Reference proteome</keyword>
<protein>
    <submittedName>
        <fullName evidence="4">Tetratricopeptide (TPR) repeat protein</fullName>
    </submittedName>
</protein>
<dbReference type="PANTHER" id="PTHR44943">
    <property type="entry name" value="CELLULOSE SYNTHASE OPERON PROTEIN C"/>
    <property type="match status" value="1"/>
</dbReference>
<sequence>MQTMFRKTDIPNKVATFRHDGDFYFSYGVKAFKRKDFTKAEKWFQKALETDPTNPLYLCQLSVLYTELHQYHKANDMLQQVLDSNREPYVDCYYLMANNYAHLGLFYEAKKSAEQYLELDPEGDFKAETEELISNLDRVLADYSEEEELAFSEEDEFMLYQETAFYHLEHEEWGDALTVLEELTDRYPEYLPAKHEYAYALFQQGQTDEAIQYEEIWLEQDPNSLSSRMNLMYFYDQIGRTDLSEAFLNELKNVYPTYFEKQLKLAIVMAQVNDHEEAIKRFRKLKSDQVSNYLSYYLWFGYSMRAYYGDQKASTIWQEAKEQHPTIERLLQAHGWE</sequence>
<dbReference type="Pfam" id="PF13431">
    <property type="entry name" value="TPR_17"/>
    <property type="match status" value="1"/>
</dbReference>
<gene>
    <name evidence="4" type="ORF">J2S77_001603</name>
</gene>
<dbReference type="InterPro" id="IPR011990">
    <property type="entry name" value="TPR-like_helical_dom_sf"/>
</dbReference>
<accession>A0ABT9VFE0</accession>
<dbReference type="PANTHER" id="PTHR44943:SF8">
    <property type="entry name" value="TPR REPEAT-CONTAINING PROTEIN MJ0263"/>
    <property type="match status" value="1"/>
</dbReference>